<dbReference type="InterPro" id="IPR011900">
    <property type="entry name" value="GRX_bact"/>
</dbReference>
<evidence type="ECO:0000256" key="6">
    <source>
        <dbReference type="RuleBase" id="RU364065"/>
    </source>
</evidence>
<dbReference type="PROSITE" id="PS51354">
    <property type="entry name" value="GLUTAREDOXIN_2"/>
    <property type="match status" value="1"/>
</dbReference>
<comment type="caution">
    <text evidence="8">The sequence shown here is derived from an EMBL/GenBank/DDBJ whole genome shotgun (WGS) entry which is preliminary data.</text>
</comment>
<dbReference type="Gene3D" id="3.40.30.10">
    <property type="entry name" value="Glutaredoxin"/>
    <property type="match status" value="1"/>
</dbReference>
<reference evidence="8 9" key="1">
    <citation type="journal article" date="2020" name="mSystems">
        <title>Defining Genomic and Predicted Metabolic Features of the Acetobacterium Genus.</title>
        <authorList>
            <person name="Ross D.E."/>
            <person name="Marshall C.W."/>
            <person name="Gulliver D."/>
            <person name="May H.D."/>
            <person name="Norman R.S."/>
        </authorList>
    </citation>
    <scope>NUCLEOTIDE SEQUENCE [LARGE SCALE GENOMIC DNA]</scope>
    <source>
        <strain evidence="8 9">DSM 8238</strain>
    </source>
</reference>
<accession>A0ABR6WU95</accession>
<evidence type="ECO:0000313" key="8">
    <source>
        <dbReference type="EMBL" id="MBC3804167.1"/>
    </source>
</evidence>
<proteinExistence type="inferred from homology"/>
<name>A0ABR6WU95_9FIRM</name>
<evidence type="ECO:0000256" key="4">
    <source>
        <dbReference type="ARBA" id="ARBA00023157"/>
    </source>
</evidence>
<keyword evidence="4" id="KW-1015">Disulfide bond</keyword>
<keyword evidence="3 6" id="KW-0249">Electron transport</keyword>
<dbReference type="InterPro" id="IPR002109">
    <property type="entry name" value="Glutaredoxin"/>
</dbReference>
<evidence type="ECO:0000259" key="7">
    <source>
        <dbReference type="Pfam" id="PF00462"/>
    </source>
</evidence>
<dbReference type="PANTHER" id="PTHR46679">
    <property type="match status" value="1"/>
</dbReference>
<keyword evidence="9" id="KW-1185">Reference proteome</keyword>
<evidence type="ECO:0000256" key="2">
    <source>
        <dbReference type="ARBA" id="ARBA00022448"/>
    </source>
</evidence>
<evidence type="ECO:0000256" key="3">
    <source>
        <dbReference type="ARBA" id="ARBA00022982"/>
    </source>
</evidence>
<comment type="similarity">
    <text evidence="1 6">Belongs to the glutaredoxin family.</text>
</comment>
<evidence type="ECO:0000256" key="5">
    <source>
        <dbReference type="ARBA" id="ARBA00023284"/>
    </source>
</evidence>
<organism evidence="8 9">
    <name type="scientific">Acetobacterium fimetarium</name>
    <dbReference type="NCBI Taxonomy" id="52691"/>
    <lineage>
        <taxon>Bacteria</taxon>
        <taxon>Bacillati</taxon>
        <taxon>Bacillota</taxon>
        <taxon>Clostridia</taxon>
        <taxon>Eubacteriales</taxon>
        <taxon>Eubacteriaceae</taxon>
        <taxon>Acetobacterium</taxon>
    </lineage>
</organism>
<dbReference type="RefSeq" id="WP_186842050.1">
    <property type="nucleotide sequence ID" value="NZ_WJBC01000007.1"/>
</dbReference>
<sequence>MEKEIKLYTWAFCPYCNHAKKLLDGKGLKYTDIEIYDDENTRRRLEEQTGQRTVPFIFIGETFIGGFSELKAIDSSGKLDELLR</sequence>
<dbReference type="InterPro" id="IPR014025">
    <property type="entry name" value="Glutaredoxin_subgr"/>
</dbReference>
<dbReference type="PANTHER" id="PTHR46679:SF1">
    <property type="entry name" value="GLUTAREDOXIN-2, MITOCHONDRIAL"/>
    <property type="match status" value="1"/>
</dbReference>
<dbReference type="SUPFAM" id="SSF52833">
    <property type="entry name" value="Thioredoxin-like"/>
    <property type="match status" value="1"/>
</dbReference>
<dbReference type="Proteomes" id="UP000603234">
    <property type="component" value="Unassembled WGS sequence"/>
</dbReference>
<keyword evidence="6" id="KW-0963">Cytoplasm</keyword>
<dbReference type="InterPro" id="IPR036249">
    <property type="entry name" value="Thioredoxin-like_sf"/>
</dbReference>
<evidence type="ECO:0000313" key="9">
    <source>
        <dbReference type="Proteomes" id="UP000603234"/>
    </source>
</evidence>
<dbReference type="PROSITE" id="PS00195">
    <property type="entry name" value="GLUTAREDOXIN_1"/>
    <property type="match status" value="1"/>
</dbReference>
<protein>
    <recommendedName>
        <fullName evidence="6">Glutaredoxin</fullName>
    </recommendedName>
</protein>
<dbReference type="EMBL" id="WJBC01000007">
    <property type="protein sequence ID" value="MBC3804167.1"/>
    <property type="molecule type" value="Genomic_DNA"/>
</dbReference>
<dbReference type="Pfam" id="PF00462">
    <property type="entry name" value="Glutaredoxin"/>
    <property type="match status" value="1"/>
</dbReference>
<gene>
    <name evidence="8" type="primary">grxC</name>
    <name evidence="8" type="ORF">GH808_06920</name>
</gene>
<dbReference type="NCBIfam" id="TIGR02181">
    <property type="entry name" value="GRX_bact"/>
    <property type="match status" value="1"/>
</dbReference>
<feature type="domain" description="Glutaredoxin" evidence="7">
    <location>
        <begin position="5"/>
        <end position="64"/>
    </location>
</feature>
<dbReference type="InterPro" id="IPR011767">
    <property type="entry name" value="GLR_AS"/>
</dbReference>
<keyword evidence="5 6" id="KW-0676">Redox-active center</keyword>
<evidence type="ECO:0000256" key="1">
    <source>
        <dbReference type="ARBA" id="ARBA00007787"/>
    </source>
</evidence>
<keyword evidence="2 6" id="KW-0813">Transport</keyword>
<dbReference type="PRINTS" id="PR00160">
    <property type="entry name" value="GLUTAREDOXIN"/>
</dbReference>
<comment type="function">
    <text evidence="6">Has a glutathione-disulfide oxidoreductase activity in the presence of NADPH and glutathione reductase. Reduces low molecular weight disulfides and proteins.</text>
</comment>